<evidence type="ECO:0000313" key="10">
    <source>
        <dbReference type="EMBL" id="THE64176.1"/>
    </source>
</evidence>
<evidence type="ECO:0000256" key="5">
    <source>
        <dbReference type="ARBA" id="ARBA00022989"/>
    </source>
</evidence>
<evidence type="ECO:0000256" key="4">
    <source>
        <dbReference type="ARBA" id="ARBA00022746"/>
    </source>
</evidence>
<keyword evidence="4" id="KW-0125">Carotenoid biosynthesis</keyword>
<dbReference type="AlphaFoldDB" id="A0A4S3TJK9"/>
<evidence type="ECO:0000259" key="9">
    <source>
        <dbReference type="Pfam" id="PF18916"/>
    </source>
</evidence>
<keyword evidence="5 8" id="KW-1133">Transmembrane helix</keyword>
<feature type="transmembrane region" description="Helical" evidence="8">
    <location>
        <begin position="85"/>
        <end position="106"/>
    </location>
</feature>
<keyword evidence="6 8" id="KW-0472">Membrane</keyword>
<comment type="caution">
    <text evidence="10">The sequence shown here is derived from an EMBL/GenBank/DDBJ whole genome shotgun (WGS) entry which is preliminary data.</text>
</comment>
<dbReference type="Pfam" id="PF18916">
    <property type="entry name" value="Lycopene_cyc"/>
    <property type="match status" value="2"/>
</dbReference>
<keyword evidence="11" id="KW-1185">Reference proteome</keyword>
<feature type="transmembrane region" description="Helical" evidence="8">
    <location>
        <begin position="216"/>
        <end position="236"/>
    </location>
</feature>
<evidence type="ECO:0000256" key="8">
    <source>
        <dbReference type="SAM" id="Phobius"/>
    </source>
</evidence>
<feature type="transmembrane region" description="Helical" evidence="8">
    <location>
        <begin position="191"/>
        <end position="209"/>
    </location>
</feature>
<protein>
    <submittedName>
        <fullName evidence="10">Lycopene cyclase domain-containing protein</fullName>
    </submittedName>
</protein>
<dbReference type="InterPro" id="IPR017825">
    <property type="entry name" value="Lycopene_cyclase_dom"/>
</dbReference>
<dbReference type="GO" id="GO:0045436">
    <property type="term" value="F:lycopene beta cyclase activity"/>
    <property type="evidence" value="ECO:0007669"/>
    <property type="project" value="UniProtKB-ARBA"/>
</dbReference>
<dbReference type="Proteomes" id="UP000318864">
    <property type="component" value="Unassembled WGS sequence"/>
</dbReference>
<name>A0A4S3TJK9_9EURY</name>
<evidence type="ECO:0000313" key="11">
    <source>
        <dbReference type="Proteomes" id="UP000318864"/>
    </source>
</evidence>
<evidence type="ECO:0000256" key="7">
    <source>
        <dbReference type="ARBA" id="ARBA00023235"/>
    </source>
</evidence>
<sequence>MSPPLSYLEFHLVFLLPPILVLAAAAWWRSDAWIDRRSLSGLCVLVGLAVVYTTPWTNHLIPAGVWWYGDGAVLATIWHTPVEEYLFFVLQPVLTGLWLFQFLDVVDRPLEVSLRHRATGVAGGLVVCLAGWFLLGSTTTYYLGWLLFWAGPILAIQWGFGLPYLREVWPMVGLAVAVPTLYLWVVDRIAIELGIWMISSTQTTGIALLGLPIEEALFFLLTNVFIVQGLVLYVWVLERLEGDSSLDRLPVIGSNPTNGP</sequence>
<proteinExistence type="predicted"/>
<organism evidence="10 11">
    <name type="scientific">Salinadaptatus halalkaliphilus</name>
    <dbReference type="NCBI Taxonomy" id="2419781"/>
    <lineage>
        <taxon>Archaea</taxon>
        <taxon>Methanobacteriati</taxon>
        <taxon>Methanobacteriota</taxon>
        <taxon>Stenosarchaea group</taxon>
        <taxon>Halobacteria</taxon>
        <taxon>Halobacteriales</taxon>
        <taxon>Natrialbaceae</taxon>
        <taxon>Salinadaptatus</taxon>
    </lineage>
</organism>
<evidence type="ECO:0000256" key="6">
    <source>
        <dbReference type="ARBA" id="ARBA00023136"/>
    </source>
</evidence>
<evidence type="ECO:0000256" key="1">
    <source>
        <dbReference type="ARBA" id="ARBA00004141"/>
    </source>
</evidence>
<feature type="domain" description="Lycopene cyclase" evidence="9">
    <location>
        <begin position="19"/>
        <end position="95"/>
    </location>
</feature>
<feature type="transmembrane region" description="Helical" evidence="8">
    <location>
        <begin position="141"/>
        <end position="161"/>
    </location>
</feature>
<evidence type="ECO:0000256" key="3">
    <source>
        <dbReference type="ARBA" id="ARBA00022692"/>
    </source>
</evidence>
<feature type="transmembrane region" description="Helical" evidence="8">
    <location>
        <begin position="168"/>
        <end position="185"/>
    </location>
</feature>
<reference evidence="10 11" key="1">
    <citation type="submission" date="2018-10" db="EMBL/GenBank/DDBJ databases">
        <title>Natronolimnobius sp. XQ-INN 246 isolated from Inner Mongolia Autonomous Region of China.</title>
        <authorList>
            <person name="Xue Q."/>
        </authorList>
    </citation>
    <scope>NUCLEOTIDE SEQUENCE [LARGE SCALE GENOMIC DNA]</scope>
    <source>
        <strain evidence="10 11">XQ-INN 246</strain>
    </source>
</reference>
<feature type="domain" description="Lycopene cyclase" evidence="9">
    <location>
        <begin position="141"/>
        <end position="224"/>
    </location>
</feature>
<dbReference type="RefSeq" id="WP_141465306.1">
    <property type="nucleotide sequence ID" value="NZ_RBZW01000039.1"/>
</dbReference>
<comment type="subcellular location">
    <subcellularLocation>
        <location evidence="1">Membrane</location>
        <topology evidence="1">Multi-pass membrane protein</topology>
    </subcellularLocation>
</comment>
<feature type="transmembrane region" description="Helical" evidence="8">
    <location>
        <begin position="6"/>
        <end position="27"/>
    </location>
</feature>
<accession>A0A4S3TJK9</accession>
<dbReference type="GO" id="GO:0016872">
    <property type="term" value="F:intramolecular lyase activity"/>
    <property type="evidence" value="ECO:0007669"/>
    <property type="project" value="InterPro"/>
</dbReference>
<keyword evidence="3 8" id="KW-0812">Transmembrane</keyword>
<dbReference type="EMBL" id="RBZW01000039">
    <property type="protein sequence ID" value="THE64176.1"/>
    <property type="molecule type" value="Genomic_DNA"/>
</dbReference>
<dbReference type="OrthoDB" id="241129at2157"/>
<dbReference type="NCBIfam" id="TIGR03462">
    <property type="entry name" value="CarR_dom_SF"/>
    <property type="match status" value="2"/>
</dbReference>
<keyword evidence="7" id="KW-0413">Isomerase</keyword>
<feature type="transmembrane region" description="Helical" evidence="8">
    <location>
        <begin position="39"/>
        <end position="57"/>
    </location>
</feature>
<evidence type="ECO:0000256" key="2">
    <source>
        <dbReference type="ARBA" id="ARBA00004829"/>
    </source>
</evidence>
<dbReference type="GO" id="GO:0016117">
    <property type="term" value="P:carotenoid biosynthetic process"/>
    <property type="evidence" value="ECO:0007669"/>
    <property type="project" value="UniProtKB-KW"/>
</dbReference>
<feature type="transmembrane region" description="Helical" evidence="8">
    <location>
        <begin position="118"/>
        <end position="135"/>
    </location>
</feature>
<comment type="pathway">
    <text evidence="2">Carotenoid biosynthesis.</text>
</comment>
<dbReference type="GO" id="GO:0016020">
    <property type="term" value="C:membrane"/>
    <property type="evidence" value="ECO:0007669"/>
    <property type="project" value="UniProtKB-SubCell"/>
</dbReference>
<gene>
    <name evidence="10" type="ORF">D8Y22_14005</name>
</gene>